<dbReference type="OrthoDB" id="9803030at2"/>
<dbReference type="PANTHER" id="PTHR30579:SF3">
    <property type="entry name" value="TRANSCRIPTIONAL REGULATORY PROTEIN"/>
    <property type="match status" value="1"/>
</dbReference>
<evidence type="ECO:0000313" key="7">
    <source>
        <dbReference type="Proteomes" id="UP000321562"/>
    </source>
</evidence>
<dbReference type="Pfam" id="PF00126">
    <property type="entry name" value="HTH_1"/>
    <property type="match status" value="1"/>
</dbReference>
<dbReference type="InterPro" id="IPR036390">
    <property type="entry name" value="WH_DNA-bd_sf"/>
</dbReference>
<dbReference type="Gene3D" id="1.10.10.10">
    <property type="entry name" value="Winged helix-like DNA-binding domain superfamily/Winged helix DNA-binding domain"/>
    <property type="match status" value="1"/>
</dbReference>
<dbReference type="SUPFAM" id="SSF46785">
    <property type="entry name" value="Winged helix' DNA-binding domain"/>
    <property type="match status" value="1"/>
</dbReference>
<dbReference type="InterPro" id="IPR000847">
    <property type="entry name" value="LysR_HTH_N"/>
</dbReference>
<dbReference type="Proteomes" id="UP000321562">
    <property type="component" value="Unassembled WGS sequence"/>
</dbReference>
<keyword evidence="4" id="KW-0804">Transcription</keyword>
<keyword evidence="7" id="KW-1185">Reference proteome</keyword>
<dbReference type="GO" id="GO:0003677">
    <property type="term" value="F:DNA binding"/>
    <property type="evidence" value="ECO:0007669"/>
    <property type="project" value="UniProtKB-KW"/>
</dbReference>
<evidence type="ECO:0000256" key="2">
    <source>
        <dbReference type="ARBA" id="ARBA00023015"/>
    </source>
</evidence>
<keyword evidence="3" id="KW-0238">DNA-binding</keyword>
<feature type="domain" description="HTH lysR-type" evidence="5">
    <location>
        <begin position="4"/>
        <end position="61"/>
    </location>
</feature>
<keyword evidence="2" id="KW-0805">Transcription regulation</keyword>
<dbReference type="RefSeq" id="WP_147095694.1">
    <property type="nucleotide sequence ID" value="NZ_JBHUFH010000002.1"/>
</dbReference>
<gene>
    <name evidence="6" type="ORF">FQV27_00540</name>
</gene>
<reference evidence="6 7" key="1">
    <citation type="submission" date="2019-08" db="EMBL/GenBank/DDBJ databases">
        <authorList>
            <person name="Ye J."/>
        </authorList>
    </citation>
    <scope>NUCLEOTIDE SEQUENCE [LARGE SCALE GENOMIC DNA]</scope>
    <source>
        <strain evidence="6 7">TK008</strain>
    </source>
</reference>
<evidence type="ECO:0000256" key="3">
    <source>
        <dbReference type="ARBA" id="ARBA00023125"/>
    </source>
</evidence>
<organism evidence="6 7">
    <name type="scientific">Paracoccus aurantiacus</name>
    <dbReference type="NCBI Taxonomy" id="2599412"/>
    <lineage>
        <taxon>Bacteria</taxon>
        <taxon>Pseudomonadati</taxon>
        <taxon>Pseudomonadota</taxon>
        <taxon>Alphaproteobacteria</taxon>
        <taxon>Rhodobacterales</taxon>
        <taxon>Paracoccaceae</taxon>
        <taxon>Paracoccus</taxon>
    </lineage>
</organism>
<evidence type="ECO:0000259" key="5">
    <source>
        <dbReference type="PROSITE" id="PS50931"/>
    </source>
</evidence>
<dbReference type="AlphaFoldDB" id="A0A5C6S7C8"/>
<protein>
    <submittedName>
        <fullName evidence="6">LysR family transcriptional regulator</fullName>
    </submittedName>
</protein>
<dbReference type="EMBL" id="VOPL01000001">
    <property type="protein sequence ID" value="TXB70401.1"/>
    <property type="molecule type" value="Genomic_DNA"/>
</dbReference>
<dbReference type="PANTHER" id="PTHR30579">
    <property type="entry name" value="TRANSCRIPTIONAL REGULATOR"/>
    <property type="match status" value="1"/>
</dbReference>
<name>A0A5C6S7C8_9RHOB</name>
<dbReference type="InterPro" id="IPR050176">
    <property type="entry name" value="LTTR"/>
</dbReference>
<evidence type="ECO:0000313" key="6">
    <source>
        <dbReference type="EMBL" id="TXB70401.1"/>
    </source>
</evidence>
<dbReference type="GO" id="GO:0003700">
    <property type="term" value="F:DNA-binding transcription factor activity"/>
    <property type="evidence" value="ECO:0007669"/>
    <property type="project" value="InterPro"/>
</dbReference>
<comment type="caution">
    <text evidence="6">The sequence shown here is derived from an EMBL/GenBank/DDBJ whole genome shotgun (WGS) entry which is preliminary data.</text>
</comment>
<evidence type="ECO:0000256" key="1">
    <source>
        <dbReference type="ARBA" id="ARBA00009437"/>
    </source>
</evidence>
<dbReference type="InterPro" id="IPR036388">
    <property type="entry name" value="WH-like_DNA-bd_sf"/>
</dbReference>
<comment type="similarity">
    <text evidence="1">Belongs to the LysR transcriptional regulatory family.</text>
</comment>
<dbReference type="PROSITE" id="PS50931">
    <property type="entry name" value="HTH_LYSR"/>
    <property type="match status" value="1"/>
</dbReference>
<sequence length="95" mass="10458">MKNMSWDDLHIFFHVAETGSLSGAGRKLGLSAATVGRRMLSLEQATGKTLFERAQSGYSLTASGRALFQKVRAMQAERVRSRRCSGRIRPGPWCG</sequence>
<evidence type="ECO:0000256" key="4">
    <source>
        <dbReference type="ARBA" id="ARBA00023163"/>
    </source>
</evidence>
<accession>A0A5C6S7C8</accession>
<proteinExistence type="inferred from homology"/>